<feature type="compositionally biased region" description="Low complexity" evidence="1">
    <location>
        <begin position="96"/>
        <end position="112"/>
    </location>
</feature>
<feature type="compositionally biased region" description="Basic and acidic residues" evidence="1">
    <location>
        <begin position="697"/>
        <end position="710"/>
    </location>
</feature>
<reference evidence="3" key="1">
    <citation type="journal article" date="2017" name="Genome Biol.">
        <title>Comparative genomics reveals high biological diversity and specific adaptations in the industrially and medically important fungal genus Aspergillus.</title>
        <authorList>
            <person name="de Vries R.P."/>
            <person name="Riley R."/>
            <person name="Wiebenga A."/>
            <person name="Aguilar-Osorio G."/>
            <person name="Amillis S."/>
            <person name="Uchima C.A."/>
            <person name="Anderluh G."/>
            <person name="Asadollahi M."/>
            <person name="Askin M."/>
            <person name="Barry K."/>
            <person name="Battaglia E."/>
            <person name="Bayram O."/>
            <person name="Benocci T."/>
            <person name="Braus-Stromeyer S.A."/>
            <person name="Caldana C."/>
            <person name="Canovas D."/>
            <person name="Cerqueira G.C."/>
            <person name="Chen F."/>
            <person name="Chen W."/>
            <person name="Choi C."/>
            <person name="Clum A."/>
            <person name="Dos Santos R.A."/>
            <person name="Damasio A.R."/>
            <person name="Diallinas G."/>
            <person name="Emri T."/>
            <person name="Fekete E."/>
            <person name="Flipphi M."/>
            <person name="Freyberg S."/>
            <person name="Gallo A."/>
            <person name="Gournas C."/>
            <person name="Habgood R."/>
            <person name="Hainaut M."/>
            <person name="Harispe M.L."/>
            <person name="Henrissat B."/>
            <person name="Hilden K.S."/>
            <person name="Hope R."/>
            <person name="Hossain A."/>
            <person name="Karabika E."/>
            <person name="Karaffa L."/>
            <person name="Karanyi Z."/>
            <person name="Krasevec N."/>
            <person name="Kuo A."/>
            <person name="Kusch H."/>
            <person name="LaButti K."/>
            <person name="Lagendijk E.L."/>
            <person name="Lapidus A."/>
            <person name="Levasseur A."/>
            <person name="Lindquist E."/>
            <person name="Lipzen A."/>
            <person name="Logrieco A.F."/>
            <person name="MacCabe A."/>
            <person name="Maekelae M.R."/>
            <person name="Malavazi I."/>
            <person name="Melin P."/>
            <person name="Meyer V."/>
            <person name="Mielnichuk N."/>
            <person name="Miskei M."/>
            <person name="Molnar A.P."/>
            <person name="Mule G."/>
            <person name="Ngan C.Y."/>
            <person name="Orejas M."/>
            <person name="Orosz E."/>
            <person name="Ouedraogo J.P."/>
            <person name="Overkamp K.M."/>
            <person name="Park H.-S."/>
            <person name="Perrone G."/>
            <person name="Piumi F."/>
            <person name="Punt P.J."/>
            <person name="Ram A.F."/>
            <person name="Ramon A."/>
            <person name="Rauscher S."/>
            <person name="Record E."/>
            <person name="Riano-Pachon D.M."/>
            <person name="Robert V."/>
            <person name="Roehrig J."/>
            <person name="Ruller R."/>
            <person name="Salamov A."/>
            <person name="Salih N.S."/>
            <person name="Samson R.A."/>
            <person name="Sandor E."/>
            <person name="Sanguinetti M."/>
            <person name="Schuetze T."/>
            <person name="Sepcic K."/>
            <person name="Shelest E."/>
            <person name="Sherlock G."/>
            <person name="Sophianopoulou V."/>
            <person name="Squina F.M."/>
            <person name="Sun H."/>
            <person name="Susca A."/>
            <person name="Todd R.B."/>
            <person name="Tsang A."/>
            <person name="Unkles S.E."/>
            <person name="van de Wiele N."/>
            <person name="van Rossen-Uffink D."/>
            <person name="Oliveira J.V."/>
            <person name="Vesth T.C."/>
            <person name="Visser J."/>
            <person name="Yu J.-H."/>
            <person name="Zhou M."/>
            <person name="Andersen M.R."/>
            <person name="Archer D.B."/>
            <person name="Baker S.E."/>
            <person name="Benoit I."/>
            <person name="Brakhage A.A."/>
            <person name="Braus G.H."/>
            <person name="Fischer R."/>
            <person name="Frisvad J.C."/>
            <person name="Goldman G.H."/>
            <person name="Houbraken J."/>
            <person name="Oakley B."/>
            <person name="Pocsi I."/>
            <person name="Scazzocchio C."/>
            <person name="Seiboth B."/>
            <person name="vanKuyk P.A."/>
            <person name="Wortman J."/>
            <person name="Dyer P.S."/>
            <person name="Grigoriev I.V."/>
        </authorList>
    </citation>
    <scope>NUCLEOTIDE SEQUENCE [LARGE SCALE GENOMIC DNA]</scope>
    <source>
        <strain evidence="3">CBS 506.65</strain>
    </source>
</reference>
<dbReference type="RefSeq" id="XP_022579984.1">
    <property type="nucleotide sequence ID" value="XM_022726845.1"/>
</dbReference>
<keyword evidence="3" id="KW-1185">Reference proteome</keyword>
<evidence type="ECO:0000313" key="2">
    <source>
        <dbReference type="EMBL" id="OJJ45474.1"/>
    </source>
</evidence>
<gene>
    <name evidence="2" type="ORF">ASPZODRAFT_167907</name>
</gene>
<dbReference type="EMBL" id="KV878345">
    <property type="protein sequence ID" value="OJJ45474.1"/>
    <property type="molecule type" value="Genomic_DNA"/>
</dbReference>
<feature type="region of interest" description="Disordered" evidence="1">
    <location>
        <begin position="533"/>
        <end position="574"/>
    </location>
</feature>
<feature type="region of interest" description="Disordered" evidence="1">
    <location>
        <begin position="57"/>
        <end position="217"/>
    </location>
</feature>
<proteinExistence type="predicted"/>
<name>A0A1L9SEK2_9EURO</name>
<accession>A0A1L9SEK2</accession>
<dbReference type="CDD" id="cd19757">
    <property type="entry name" value="Bbox1"/>
    <property type="match status" value="1"/>
</dbReference>
<dbReference type="AlphaFoldDB" id="A0A1L9SEK2"/>
<feature type="compositionally biased region" description="Polar residues" evidence="1">
    <location>
        <begin position="533"/>
        <end position="554"/>
    </location>
</feature>
<organism evidence="2 3">
    <name type="scientific">Penicilliopsis zonata CBS 506.65</name>
    <dbReference type="NCBI Taxonomy" id="1073090"/>
    <lineage>
        <taxon>Eukaryota</taxon>
        <taxon>Fungi</taxon>
        <taxon>Dikarya</taxon>
        <taxon>Ascomycota</taxon>
        <taxon>Pezizomycotina</taxon>
        <taxon>Eurotiomycetes</taxon>
        <taxon>Eurotiomycetidae</taxon>
        <taxon>Eurotiales</taxon>
        <taxon>Aspergillaceae</taxon>
        <taxon>Penicilliopsis</taxon>
    </lineage>
</organism>
<feature type="region of interest" description="Disordered" evidence="1">
    <location>
        <begin position="634"/>
        <end position="710"/>
    </location>
</feature>
<feature type="compositionally biased region" description="Basic residues" evidence="1">
    <location>
        <begin position="147"/>
        <end position="165"/>
    </location>
</feature>
<protein>
    <submittedName>
        <fullName evidence="2">Uncharacterized protein</fullName>
    </submittedName>
</protein>
<dbReference type="Proteomes" id="UP000184188">
    <property type="component" value="Unassembled WGS sequence"/>
</dbReference>
<feature type="compositionally biased region" description="Polar residues" evidence="1">
    <location>
        <begin position="116"/>
        <end position="142"/>
    </location>
</feature>
<feature type="compositionally biased region" description="Basic and acidic residues" evidence="1">
    <location>
        <begin position="59"/>
        <end position="92"/>
    </location>
</feature>
<dbReference type="VEuPathDB" id="FungiDB:ASPZODRAFT_167907"/>
<feature type="compositionally biased region" description="Basic and acidic residues" evidence="1">
    <location>
        <begin position="176"/>
        <end position="203"/>
    </location>
</feature>
<evidence type="ECO:0000256" key="1">
    <source>
        <dbReference type="SAM" id="MobiDB-lite"/>
    </source>
</evidence>
<feature type="compositionally biased region" description="Polar residues" evidence="1">
    <location>
        <begin position="682"/>
        <end position="694"/>
    </location>
</feature>
<evidence type="ECO:0000313" key="3">
    <source>
        <dbReference type="Proteomes" id="UP000184188"/>
    </source>
</evidence>
<sequence length="710" mass="78884">MPRKQHFHHQTRLVTVRSAVCDECGQRTIDLHIRCLDCGIQLCLDCMRKEPGGVAAEVSARETAQKDAGDEKATDKKTSKKTEESGATKDDTTGNSVSDSESLLSSEPTTSPAAKNETTTKMAATRLTRGSTQRATRTNPPRQTRGGGKKKMPAPKQQRKQPAKSKKQDEEEERDIESKEVEEVKESKGDREKSDGHESDHSSDSTILDPSMWKDGQMIDTTMTDIDVKATDTEMTDASSTKVDTEAQEAANILLSIRKEADSILERIERLEKAGSHEASPRPQLPPIYDPRLPDPFHSESDRAFTMPWLPKNQPDREPHWTEMLGHVPHLPKSMSYTQGRANSVPGREAGHYLPGPWLGSHRPAGSFVGAQGHAPHSQPLSSHAQNQIMFFSDQNGYHEGMSDRMYAAMQNSYLSQRQDMAMADASKVRFEYLIPGMPGWGEHHYQQQRLPVRGQDAGNFNNMHAEYNTQGQWPGRSQQMGSFQGQEMPGAAQMRAEYHAPGYSVSRMRPMPPVSSHAMPGTSQLYAQQTTQSRVPPRTQQVPSGMGQANSGGEYSDPSKAWSYRGQTHPPKDTPSIHGQVHVGQEQTGFQGNMQSYWAPRMPVQSPSFDILSLHPNRVTELGKYQELAAGHWPLNQPQSSGGRPGFEPNRQGRAPPPARRRSMSPIRNQAAVGSDRSRPQENTQGQASSINWNERIFEGPKNKPKDTH</sequence>
<dbReference type="GeneID" id="34613309"/>